<evidence type="ECO:0000313" key="8">
    <source>
        <dbReference type="Proteomes" id="UP000647235"/>
    </source>
</evidence>
<dbReference type="PANTHER" id="PTHR34857">
    <property type="entry name" value="SLL0384 PROTEIN"/>
    <property type="match status" value="1"/>
</dbReference>
<dbReference type="InterPro" id="IPR003339">
    <property type="entry name" value="ABC/ECF_trnsptr_transmembrane"/>
</dbReference>
<keyword evidence="2" id="KW-1003">Cell membrane</keyword>
<organism evidence="7 8">
    <name type="scientific">Dorea hominis</name>
    <dbReference type="NCBI Taxonomy" id="2763040"/>
    <lineage>
        <taxon>Bacteria</taxon>
        <taxon>Bacillati</taxon>
        <taxon>Bacillota</taxon>
        <taxon>Clostridia</taxon>
        <taxon>Lachnospirales</taxon>
        <taxon>Lachnospiraceae</taxon>
        <taxon>Dorea</taxon>
    </lineage>
</organism>
<evidence type="ECO:0000256" key="6">
    <source>
        <dbReference type="SAM" id="Phobius"/>
    </source>
</evidence>
<protein>
    <submittedName>
        <fullName evidence="7">Energy-coupling factor transporter transmembrane protein EcfT</fullName>
    </submittedName>
</protein>
<sequence length="258" mass="28518">MKSLSLYEDKQSFLNGLTPGCKAFYIIAALVIPAMLGSKLISIGFIVLSILLLTQSKVIRRTLPILAVSGFVLITVIIIQGLFRAGNETVVLDLGPVAFYKEGLIFAVDIAINVLNIIFAFCVLVLTTKPSDIIESMVSRGFSPRIGYVFVSLFQLIPQMTERMSTITDAQRSRGMETEGSLLIRMKAFIPLISPVIMSSFIDTKERAIALEVRGFNSKEKKSFLNVFHANAASRPIYWILLIATVASVVWKLVMMFA</sequence>
<dbReference type="PANTHER" id="PTHR34857:SF2">
    <property type="entry name" value="SLL0384 PROTEIN"/>
    <property type="match status" value="1"/>
</dbReference>
<keyword evidence="8" id="KW-1185">Reference proteome</keyword>
<reference evidence="7 8" key="1">
    <citation type="submission" date="2020-08" db="EMBL/GenBank/DDBJ databases">
        <title>Genome public.</title>
        <authorList>
            <person name="Liu C."/>
            <person name="Sun Q."/>
        </authorList>
    </citation>
    <scope>NUCLEOTIDE SEQUENCE [LARGE SCALE GENOMIC DNA]</scope>
    <source>
        <strain evidence="7 8">NSJ-36</strain>
    </source>
</reference>
<comment type="subcellular location">
    <subcellularLocation>
        <location evidence="1">Membrane</location>
        <topology evidence="1">Multi-pass membrane protein</topology>
    </subcellularLocation>
</comment>
<keyword evidence="5 6" id="KW-0472">Membrane</keyword>
<dbReference type="Proteomes" id="UP000647235">
    <property type="component" value="Unassembled WGS sequence"/>
</dbReference>
<dbReference type="Pfam" id="PF02361">
    <property type="entry name" value="CbiQ"/>
    <property type="match status" value="1"/>
</dbReference>
<evidence type="ECO:0000256" key="3">
    <source>
        <dbReference type="ARBA" id="ARBA00022692"/>
    </source>
</evidence>
<name>A0ABR7EVP0_9FIRM</name>
<evidence type="ECO:0000256" key="2">
    <source>
        <dbReference type="ARBA" id="ARBA00022475"/>
    </source>
</evidence>
<feature type="transmembrane region" description="Helical" evidence="6">
    <location>
        <begin position="23"/>
        <end position="53"/>
    </location>
</feature>
<feature type="transmembrane region" description="Helical" evidence="6">
    <location>
        <begin position="65"/>
        <end position="83"/>
    </location>
</feature>
<dbReference type="EMBL" id="JACOOY010000010">
    <property type="protein sequence ID" value="MBC5665420.1"/>
    <property type="molecule type" value="Genomic_DNA"/>
</dbReference>
<accession>A0ABR7EVP0</accession>
<dbReference type="InterPro" id="IPR051611">
    <property type="entry name" value="ECF_transporter_component"/>
</dbReference>
<evidence type="ECO:0000256" key="5">
    <source>
        <dbReference type="ARBA" id="ARBA00023136"/>
    </source>
</evidence>
<evidence type="ECO:0000313" key="7">
    <source>
        <dbReference type="EMBL" id="MBC5665420.1"/>
    </source>
</evidence>
<evidence type="ECO:0000256" key="4">
    <source>
        <dbReference type="ARBA" id="ARBA00022989"/>
    </source>
</evidence>
<proteinExistence type="predicted"/>
<keyword evidence="3 6" id="KW-0812">Transmembrane</keyword>
<comment type="caution">
    <text evidence="7">The sequence shown here is derived from an EMBL/GenBank/DDBJ whole genome shotgun (WGS) entry which is preliminary data.</text>
</comment>
<feature type="transmembrane region" description="Helical" evidence="6">
    <location>
        <begin position="237"/>
        <end position="254"/>
    </location>
</feature>
<dbReference type="RefSeq" id="WP_186855909.1">
    <property type="nucleotide sequence ID" value="NZ_JACOOY010000010.1"/>
</dbReference>
<gene>
    <name evidence="7" type="ORF">H8S07_09035</name>
</gene>
<dbReference type="CDD" id="cd16914">
    <property type="entry name" value="EcfT"/>
    <property type="match status" value="1"/>
</dbReference>
<feature type="transmembrane region" description="Helical" evidence="6">
    <location>
        <begin position="103"/>
        <end position="127"/>
    </location>
</feature>
<keyword evidence="4 6" id="KW-1133">Transmembrane helix</keyword>
<evidence type="ECO:0000256" key="1">
    <source>
        <dbReference type="ARBA" id="ARBA00004141"/>
    </source>
</evidence>